<feature type="compositionally biased region" description="Low complexity" evidence="1">
    <location>
        <begin position="86"/>
        <end position="112"/>
    </location>
</feature>
<protein>
    <submittedName>
        <fullName evidence="3">Peptidoglycan binding protein CsiV</fullName>
    </submittedName>
</protein>
<evidence type="ECO:0000256" key="1">
    <source>
        <dbReference type="SAM" id="MobiDB-lite"/>
    </source>
</evidence>
<organism evidence="3 4">
    <name type="scientific">Gilvimarinus xylanilyticus</name>
    <dbReference type="NCBI Taxonomy" id="2944139"/>
    <lineage>
        <taxon>Bacteria</taxon>
        <taxon>Pseudomonadati</taxon>
        <taxon>Pseudomonadota</taxon>
        <taxon>Gammaproteobacteria</taxon>
        <taxon>Cellvibrionales</taxon>
        <taxon>Cellvibrionaceae</taxon>
        <taxon>Gilvimarinus</taxon>
    </lineage>
</organism>
<evidence type="ECO:0000256" key="2">
    <source>
        <dbReference type="SAM" id="SignalP"/>
    </source>
</evidence>
<evidence type="ECO:0000313" key="4">
    <source>
        <dbReference type="Proteomes" id="UP001139319"/>
    </source>
</evidence>
<dbReference type="InterPro" id="IPR021241">
    <property type="entry name" value="CsiV"/>
</dbReference>
<keyword evidence="4" id="KW-1185">Reference proteome</keyword>
<feature type="region of interest" description="Disordered" evidence="1">
    <location>
        <begin position="77"/>
        <end position="113"/>
    </location>
</feature>
<dbReference type="Proteomes" id="UP001139319">
    <property type="component" value="Unassembled WGS sequence"/>
</dbReference>
<feature type="signal peptide" evidence="2">
    <location>
        <begin position="1"/>
        <end position="30"/>
    </location>
</feature>
<name>A0A9X2I292_9GAMM</name>
<sequence length="315" mass="35772">MTATIRPTLARRLALMALALASVLAQPAMAQSPHEGWYQVEVIVYSRPLDTSAETWPSDLTLRYPLNWQELRDPDEELEKRRRELSAAQTAPTTSSSDDMSASSEPAPASEPEPIDLARAGFYQLPRDSRGLNQVAARLQAQPGFEILFHEAWRQNVVGENRAPWILISGGEAYGDHFELEGSLNINVSRYLHVFTNLWFSEFQMNTGQVRNQWPSLPQNPLQRLQASSANANMDVTSFWQSEEQTGNENALQDFLDAPYLPRQIVKLEQKRRMRSSELHYIDHPRLGMLVKIVPYKRPSEQSLQLSSEPESRGD</sequence>
<keyword evidence="2" id="KW-0732">Signal</keyword>
<reference evidence="3" key="2">
    <citation type="submission" date="2023-01" db="EMBL/GenBank/DDBJ databases">
        <title>Gilvimarinus xylanilyticus HB14 isolated from Caulerpa lentillifera aquaculture base in Hainan, China.</title>
        <authorList>
            <person name="Zhang Y.-J."/>
        </authorList>
    </citation>
    <scope>NUCLEOTIDE SEQUENCE</scope>
    <source>
        <strain evidence="3">HB14</strain>
    </source>
</reference>
<reference evidence="3" key="1">
    <citation type="submission" date="2022-05" db="EMBL/GenBank/DDBJ databases">
        <authorList>
            <person name="Sun H.-N."/>
        </authorList>
    </citation>
    <scope>NUCLEOTIDE SEQUENCE</scope>
    <source>
        <strain evidence="3">HB14</strain>
    </source>
</reference>
<feature type="chain" id="PRO_5040732387" evidence="2">
    <location>
        <begin position="31"/>
        <end position="315"/>
    </location>
</feature>
<proteinExistence type="predicted"/>
<dbReference type="Pfam" id="PF10972">
    <property type="entry name" value="CsiV"/>
    <property type="match status" value="1"/>
</dbReference>
<dbReference type="AlphaFoldDB" id="A0A9X2I292"/>
<evidence type="ECO:0000313" key="3">
    <source>
        <dbReference type="EMBL" id="MCP8898806.1"/>
    </source>
</evidence>
<dbReference type="RefSeq" id="WP_253967074.1">
    <property type="nucleotide sequence ID" value="NZ_JAMFTH010000001.1"/>
</dbReference>
<comment type="caution">
    <text evidence="3">The sequence shown here is derived from an EMBL/GenBank/DDBJ whole genome shotgun (WGS) entry which is preliminary data.</text>
</comment>
<accession>A0A9X2I292</accession>
<dbReference type="EMBL" id="JAMFTH010000001">
    <property type="protein sequence ID" value="MCP8898806.1"/>
    <property type="molecule type" value="Genomic_DNA"/>
</dbReference>
<gene>
    <name evidence="3" type="ORF">M6D89_05780</name>
</gene>